<gene>
    <name evidence="2" type="ORF">GMLC_13650</name>
</gene>
<dbReference type="Proteomes" id="UP000587586">
    <property type="component" value="Unassembled WGS sequence"/>
</dbReference>
<feature type="transmembrane region" description="Helical" evidence="1">
    <location>
        <begin position="77"/>
        <end position="99"/>
    </location>
</feature>
<evidence type="ECO:0000313" key="2">
    <source>
        <dbReference type="EMBL" id="GFO67786.1"/>
    </source>
</evidence>
<keyword evidence="3" id="KW-1185">Reference proteome</keyword>
<organism evidence="2 3">
    <name type="scientific">Geomonas limicola</name>
    <dbReference type="NCBI Taxonomy" id="2740186"/>
    <lineage>
        <taxon>Bacteria</taxon>
        <taxon>Pseudomonadati</taxon>
        <taxon>Thermodesulfobacteriota</taxon>
        <taxon>Desulfuromonadia</taxon>
        <taxon>Geobacterales</taxon>
        <taxon>Geobacteraceae</taxon>
        <taxon>Geomonas</taxon>
    </lineage>
</organism>
<comment type="caution">
    <text evidence="2">The sequence shown here is derived from an EMBL/GenBank/DDBJ whole genome shotgun (WGS) entry which is preliminary data.</text>
</comment>
<keyword evidence="1" id="KW-0812">Transmembrane</keyword>
<dbReference type="AlphaFoldDB" id="A0A6V8N5H5"/>
<feature type="transmembrane region" description="Helical" evidence="1">
    <location>
        <begin position="115"/>
        <end position="136"/>
    </location>
</feature>
<feature type="transmembrane region" description="Helical" evidence="1">
    <location>
        <begin position="15"/>
        <end position="37"/>
    </location>
</feature>
<protein>
    <submittedName>
        <fullName evidence="2">Uncharacterized protein</fullName>
    </submittedName>
</protein>
<evidence type="ECO:0000256" key="1">
    <source>
        <dbReference type="SAM" id="Phobius"/>
    </source>
</evidence>
<feature type="transmembrane region" description="Helical" evidence="1">
    <location>
        <begin position="142"/>
        <end position="163"/>
    </location>
</feature>
<keyword evidence="1" id="KW-0472">Membrane</keyword>
<keyword evidence="1" id="KW-1133">Transmembrane helix</keyword>
<accession>A0A6V8N5H5</accession>
<reference evidence="3" key="1">
    <citation type="submission" date="2020-06" db="EMBL/GenBank/DDBJ databases">
        <title>Draft genomic sequecing of Geomonas sp. Red745.</title>
        <authorList>
            <person name="Itoh H."/>
            <person name="Xu Z.X."/>
            <person name="Ushijima N."/>
            <person name="Masuda Y."/>
            <person name="Shiratori Y."/>
            <person name="Senoo K."/>
        </authorList>
    </citation>
    <scope>NUCLEOTIDE SEQUENCE [LARGE SCALE GENOMIC DNA]</scope>
    <source>
        <strain evidence="3">Red745</strain>
    </source>
</reference>
<proteinExistence type="predicted"/>
<dbReference type="EMBL" id="BLXZ01000002">
    <property type="protein sequence ID" value="GFO67786.1"/>
    <property type="molecule type" value="Genomic_DNA"/>
</dbReference>
<dbReference type="RefSeq" id="WP_183360307.1">
    <property type="nucleotide sequence ID" value="NZ_BLXZ01000002.1"/>
</dbReference>
<sequence>MNELGSTVLSAWQSFYVIVGSSAAALIGMQFIVVTLLANQRRPPTEETVSAFGTPTVVHLASALLVSSIMSLPWPSLFPMTITLALCGLSGVGYGVVVIRRARRQTYYQPERADWLWYALFPCSTYAALMVAALLLRATCLISLFAIAAAALGLLLIAIHNAWDTVTHIVVVRLHEDAGDPE</sequence>
<evidence type="ECO:0000313" key="3">
    <source>
        <dbReference type="Proteomes" id="UP000587586"/>
    </source>
</evidence>
<feature type="transmembrane region" description="Helical" evidence="1">
    <location>
        <begin position="49"/>
        <end position="71"/>
    </location>
</feature>
<name>A0A6V8N5H5_9BACT</name>